<feature type="compositionally biased region" description="Low complexity" evidence="1">
    <location>
        <begin position="203"/>
        <end position="219"/>
    </location>
</feature>
<feature type="compositionally biased region" description="Low complexity" evidence="1">
    <location>
        <begin position="153"/>
        <end position="165"/>
    </location>
</feature>
<feature type="region of interest" description="Disordered" evidence="1">
    <location>
        <begin position="1"/>
        <end position="30"/>
    </location>
</feature>
<accession>A0A0H5QPR7</accession>
<feature type="non-terminal residue" evidence="2">
    <location>
        <position position="1"/>
    </location>
</feature>
<protein>
    <submittedName>
        <fullName evidence="2">Uncharacterized protein</fullName>
    </submittedName>
</protein>
<dbReference type="AlphaFoldDB" id="A0A0H5QPR7"/>
<organism evidence="2">
    <name type="scientific">Spongospora subterranea</name>
    <dbReference type="NCBI Taxonomy" id="70186"/>
    <lineage>
        <taxon>Eukaryota</taxon>
        <taxon>Sar</taxon>
        <taxon>Rhizaria</taxon>
        <taxon>Endomyxa</taxon>
        <taxon>Phytomyxea</taxon>
        <taxon>Plasmodiophorida</taxon>
        <taxon>Plasmodiophoridae</taxon>
        <taxon>Spongospora</taxon>
    </lineage>
</organism>
<proteinExistence type="predicted"/>
<feature type="compositionally biased region" description="Basic and acidic residues" evidence="1">
    <location>
        <begin position="18"/>
        <end position="30"/>
    </location>
</feature>
<feature type="region of interest" description="Disordered" evidence="1">
    <location>
        <begin position="131"/>
        <end position="231"/>
    </location>
</feature>
<dbReference type="EMBL" id="HACM01002944">
    <property type="protein sequence ID" value="CRZ03386.1"/>
    <property type="molecule type" value="Transcribed_RNA"/>
</dbReference>
<evidence type="ECO:0000313" key="2">
    <source>
        <dbReference type="EMBL" id="CRZ03386.1"/>
    </source>
</evidence>
<reference evidence="2" key="1">
    <citation type="submission" date="2015-04" db="EMBL/GenBank/DDBJ databases">
        <title>The genome sequence of the plant pathogenic Rhizarian Plasmodiophora brassicae reveals insights in its biotrophic life cycle and the origin of chitin synthesis.</title>
        <authorList>
            <person name="Schwelm A."/>
            <person name="Fogelqvist J."/>
            <person name="Knaust A."/>
            <person name="Julke S."/>
            <person name="Lilja T."/>
            <person name="Dhandapani V."/>
            <person name="Bonilla-Rosso G."/>
            <person name="Karlsson M."/>
            <person name="Shevchenko A."/>
            <person name="Choi S.R."/>
            <person name="Kim H.G."/>
            <person name="Park J.Y."/>
            <person name="Lim Y.P."/>
            <person name="Ludwig-Muller J."/>
            <person name="Dixelius C."/>
        </authorList>
    </citation>
    <scope>NUCLEOTIDE SEQUENCE</scope>
    <source>
        <tissue evidence="2">Potato root galls</tissue>
    </source>
</reference>
<evidence type="ECO:0000256" key="1">
    <source>
        <dbReference type="SAM" id="MobiDB-lite"/>
    </source>
</evidence>
<name>A0A0H5QPR7_9EUKA</name>
<dbReference type="EMBL" id="HACM01002943">
    <property type="protein sequence ID" value="CRZ03385.1"/>
    <property type="molecule type" value="Transcribed_RNA"/>
</dbReference>
<sequence length="231" mass="25319">KGVSLREHRSRSGFHRPAIFDRGADTPDHDRVQPGVFSKRVLGANAARSLDDIGVDEQSEIRADRQARREQTRRLLTETPDDWDASIRQTFDHKPHDQALLADSLQQLFALDLDDLSRSLSRLPLHIRLRLPPELDPSPYSNPAESSPPPLPAQSSPISPADVAPSPVPVPESPIIAHPGAVPVQDPVRRRSSSGSDLDDLLSRVPSNANPTATATPTDSDAEFDRLIDDL</sequence>